<evidence type="ECO:0000256" key="4">
    <source>
        <dbReference type="ARBA" id="ARBA00023163"/>
    </source>
</evidence>
<sequence>MNVEHTTIRRRIIALEKSVGSRLFDKTVNGWVLTLSGQRLLPYAQRIESEAETAQAALKDEEHNLKGTVRIVATDGLGSRVIAPSLAALRQKHPSIEVDLVTTSHLLDYTVGEFDLAVTIGDRPERRGFRQTHLCDYQLRLYASPGYLDSHAPITSLSDLAEHNLIWFVESLLQLPELRDSQNEEISAHANIVFRTTNIFAQLEAAASGGGLGLLPCFLAHSDPRLLPVLHNEVHPQRNYTMVVPSRLLNAELVTTVASHLFSDTQRRHELFIPPMPEV</sequence>
<dbReference type="SUPFAM" id="SSF53850">
    <property type="entry name" value="Periplasmic binding protein-like II"/>
    <property type="match status" value="1"/>
</dbReference>
<keyword evidence="2" id="KW-0805">Transcription regulation</keyword>
<protein>
    <submittedName>
        <fullName evidence="6">Transcriptional regulator, LysR family</fullName>
    </submittedName>
</protein>
<comment type="similarity">
    <text evidence="1">Belongs to the LysR transcriptional regulatory family.</text>
</comment>
<dbReference type="GO" id="GO:0043565">
    <property type="term" value="F:sequence-specific DNA binding"/>
    <property type="evidence" value="ECO:0007669"/>
    <property type="project" value="TreeGrafter"/>
</dbReference>
<evidence type="ECO:0000256" key="1">
    <source>
        <dbReference type="ARBA" id="ARBA00009437"/>
    </source>
</evidence>
<feature type="domain" description="HTH lysR-type" evidence="5">
    <location>
        <begin position="1"/>
        <end position="34"/>
    </location>
</feature>
<accession>A0A402C2Q6</accession>
<keyword evidence="7" id="KW-1185">Reference proteome</keyword>
<dbReference type="Pfam" id="PF03466">
    <property type="entry name" value="LysR_substrate"/>
    <property type="match status" value="1"/>
</dbReference>
<dbReference type="Gene3D" id="3.40.190.290">
    <property type="match status" value="1"/>
</dbReference>
<dbReference type="InterPro" id="IPR005119">
    <property type="entry name" value="LysR_subst-bd"/>
</dbReference>
<evidence type="ECO:0000313" key="7">
    <source>
        <dbReference type="Proteomes" id="UP000287519"/>
    </source>
</evidence>
<evidence type="ECO:0000259" key="5">
    <source>
        <dbReference type="PROSITE" id="PS50931"/>
    </source>
</evidence>
<dbReference type="PANTHER" id="PTHR30537">
    <property type="entry name" value="HTH-TYPE TRANSCRIPTIONAL REGULATOR"/>
    <property type="match status" value="1"/>
</dbReference>
<evidence type="ECO:0000256" key="3">
    <source>
        <dbReference type="ARBA" id="ARBA00023125"/>
    </source>
</evidence>
<evidence type="ECO:0000256" key="2">
    <source>
        <dbReference type="ARBA" id="ARBA00023015"/>
    </source>
</evidence>
<dbReference type="InterPro" id="IPR036390">
    <property type="entry name" value="WH_DNA-bd_sf"/>
</dbReference>
<dbReference type="SUPFAM" id="SSF46785">
    <property type="entry name" value="Winged helix' DNA-binding domain"/>
    <property type="match status" value="1"/>
</dbReference>
<dbReference type="Gene3D" id="1.10.10.10">
    <property type="entry name" value="Winged helix-like DNA-binding domain superfamily/Winged helix DNA-binding domain"/>
    <property type="match status" value="1"/>
</dbReference>
<gene>
    <name evidence="6" type="ORF">Rhow_000808</name>
</gene>
<dbReference type="GO" id="GO:0003700">
    <property type="term" value="F:DNA-binding transcription factor activity"/>
    <property type="evidence" value="ECO:0007669"/>
    <property type="project" value="InterPro"/>
</dbReference>
<keyword evidence="3" id="KW-0238">DNA-binding</keyword>
<name>A0A402C2Q6_RHOWR</name>
<dbReference type="PANTHER" id="PTHR30537:SF3">
    <property type="entry name" value="TRANSCRIPTIONAL REGULATORY PROTEIN"/>
    <property type="match status" value="1"/>
</dbReference>
<dbReference type="EMBL" id="BHYM01000013">
    <property type="protein sequence ID" value="GCE37924.1"/>
    <property type="molecule type" value="Genomic_DNA"/>
</dbReference>
<dbReference type="InterPro" id="IPR000847">
    <property type="entry name" value="LysR_HTH_N"/>
</dbReference>
<evidence type="ECO:0000313" key="6">
    <source>
        <dbReference type="EMBL" id="GCE37924.1"/>
    </source>
</evidence>
<organism evidence="6 7">
    <name type="scientific">Rhodococcus wratislaviensis</name>
    <name type="common">Tsukamurella wratislaviensis</name>
    <dbReference type="NCBI Taxonomy" id="44752"/>
    <lineage>
        <taxon>Bacteria</taxon>
        <taxon>Bacillati</taxon>
        <taxon>Actinomycetota</taxon>
        <taxon>Actinomycetes</taxon>
        <taxon>Mycobacteriales</taxon>
        <taxon>Nocardiaceae</taxon>
        <taxon>Rhodococcus</taxon>
    </lineage>
</organism>
<reference evidence="6 7" key="1">
    <citation type="submission" date="2018-11" db="EMBL/GenBank/DDBJ databases">
        <title>Microbial catabolism of amino acid.</title>
        <authorList>
            <person name="Hibi M."/>
            <person name="Ogawa J."/>
        </authorList>
    </citation>
    <scope>NUCLEOTIDE SEQUENCE [LARGE SCALE GENOMIC DNA]</scope>
    <source>
        <strain evidence="6 7">C31-06</strain>
    </source>
</reference>
<dbReference type="GO" id="GO:0006351">
    <property type="term" value="P:DNA-templated transcription"/>
    <property type="evidence" value="ECO:0007669"/>
    <property type="project" value="TreeGrafter"/>
</dbReference>
<dbReference type="InterPro" id="IPR036388">
    <property type="entry name" value="WH-like_DNA-bd_sf"/>
</dbReference>
<proteinExistence type="inferred from homology"/>
<dbReference type="InterPro" id="IPR058163">
    <property type="entry name" value="LysR-type_TF_proteobact-type"/>
</dbReference>
<dbReference type="Proteomes" id="UP000287519">
    <property type="component" value="Unassembled WGS sequence"/>
</dbReference>
<dbReference type="AlphaFoldDB" id="A0A402C2Q6"/>
<dbReference type="PROSITE" id="PS50931">
    <property type="entry name" value="HTH_LYSR"/>
    <property type="match status" value="1"/>
</dbReference>
<keyword evidence="4" id="KW-0804">Transcription</keyword>
<comment type="caution">
    <text evidence="6">The sequence shown here is derived from an EMBL/GenBank/DDBJ whole genome shotgun (WGS) entry which is preliminary data.</text>
</comment>